<sequence length="251" mass="27146">MLSKFALVAVLAVSAVMAASVPQQTPASNLPDVPKDGKPASVPGADGKLTRNSKYPTGNGTPSLKDVLLGVDEFSNYTTMFSRVIADVPDVSSQEKTLVTLFVPINSAFDVVREPWQNYFGGDSKSNATEDDTEALAEFVGYHTAKDHIYDIGRFPQKTVNAITTILENDTDNDPRLLVYNTGADATINCVKIYAQPIVATNAIVYPLESFVVPWTDNKIAAKIINAGKYISCEDIPKQIGDALKEKVQKS</sequence>
<reference evidence="5" key="1">
    <citation type="journal article" date="2018" name="Nat. Microbiol.">
        <title>Leveraging single-cell genomics to expand the fungal tree of life.</title>
        <authorList>
            <person name="Ahrendt S.R."/>
            <person name="Quandt C.A."/>
            <person name="Ciobanu D."/>
            <person name="Clum A."/>
            <person name="Salamov A."/>
            <person name="Andreopoulos B."/>
            <person name="Cheng J.F."/>
            <person name="Woyke T."/>
            <person name="Pelin A."/>
            <person name="Henrissat B."/>
            <person name="Reynolds N.K."/>
            <person name="Benny G.L."/>
            <person name="Smith M.E."/>
            <person name="James T.Y."/>
            <person name="Grigoriev I.V."/>
        </authorList>
    </citation>
    <scope>NUCLEOTIDE SEQUENCE [LARGE SCALE GENOMIC DNA]</scope>
    <source>
        <strain evidence="5">RSA 1356</strain>
    </source>
</reference>
<feature type="signal peptide" evidence="2">
    <location>
        <begin position="1"/>
        <end position="18"/>
    </location>
</feature>
<keyword evidence="2" id="KW-0732">Signal</keyword>
<protein>
    <recommendedName>
        <fullName evidence="3">FAS1 domain-containing protein</fullName>
    </recommendedName>
</protein>
<feature type="chain" id="PRO_5020581814" description="FAS1 domain-containing protein" evidence="2">
    <location>
        <begin position="19"/>
        <end position="251"/>
    </location>
</feature>
<dbReference type="SUPFAM" id="SSF82153">
    <property type="entry name" value="FAS1 domain"/>
    <property type="match status" value="1"/>
</dbReference>
<dbReference type="Proteomes" id="UP000271241">
    <property type="component" value="Unassembled WGS sequence"/>
</dbReference>
<feature type="region of interest" description="Disordered" evidence="1">
    <location>
        <begin position="24"/>
        <end position="58"/>
    </location>
</feature>
<dbReference type="InterPro" id="IPR000782">
    <property type="entry name" value="FAS1_domain"/>
</dbReference>
<evidence type="ECO:0000256" key="2">
    <source>
        <dbReference type="SAM" id="SignalP"/>
    </source>
</evidence>
<dbReference type="AlphaFoldDB" id="A0A4V1IXG9"/>
<gene>
    <name evidence="4" type="ORF">THASP1DRAFT_21350</name>
</gene>
<organism evidence="4 5">
    <name type="scientific">Thamnocephalis sphaerospora</name>
    <dbReference type="NCBI Taxonomy" id="78915"/>
    <lineage>
        <taxon>Eukaryota</taxon>
        <taxon>Fungi</taxon>
        <taxon>Fungi incertae sedis</taxon>
        <taxon>Zoopagomycota</taxon>
        <taxon>Zoopagomycotina</taxon>
        <taxon>Zoopagomycetes</taxon>
        <taxon>Zoopagales</taxon>
        <taxon>Sigmoideomycetaceae</taxon>
        <taxon>Thamnocephalis</taxon>
    </lineage>
</organism>
<evidence type="ECO:0000313" key="5">
    <source>
        <dbReference type="Proteomes" id="UP000271241"/>
    </source>
</evidence>
<dbReference type="Pfam" id="PF02469">
    <property type="entry name" value="Fasciclin"/>
    <property type="match status" value="1"/>
</dbReference>
<dbReference type="PROSITE" id="PS50213">
    <property type="entry name" value="FAS1"/>
    <property type="match status" value="1"/>
</dbReference>
<feature type="domain" description="FAS1" evidence="3">
    <location>
        <begin position="61"/>
        <end position="212"/>
    </location>
</feature>
<proteinExistence type="predicted"/>
<evidence type="ECO:0000313" key="4">
    <source>
        <dbReference type="EMBL" id="RKP11019.1"/>
    </source>
</evidence>
<accession>A0A4V1IXG9</accession>
<dbReference type="Gene3D" id="2.30.180.10">
    <property type="entry name" value="FAS1 domain"/>
    <property type="match status" value="1"/>
</dbReference>
<dbReference type="EMBL" id="KZ992429">
    <property type="protein sequence ID" value="RKP11019.1"/>
    <property type="molecule type" value="Genomic_DNA"/>
</dbReference>
<keyword evidence="5" id="KW-1185">Reference proteome</keyword>
<evidence type="ECO:0000256" key="1">
    <source>
        <dbReference type="SAM" id="MobiDB-lite"/>
    </source>
</evidence>
<name>A0A4V1IXG9_9FUNG</name>
<dbReference type="OrthoDB" id="7700931at2759"/>
<evidence type="ECO:0000259" key="3">
    <source>
        <dbReference type="PROSITE" id="PS50213"/>
    </source>
</evidence>
<dbReference type="InterPro" id="IPR036378">
    <property type="entry name" value="FAS1_dom_sf"/>
</dbReference>